<name>A0A4U5N4C7_STECR</name>
<reference evidence="1 2" key="1">
    <citation type="journal article" date="2015" name="Genome Biol.">
        <title>Comparative genomics of Steinernema reveals deeply conserved gene regulatory networks.</title>
        <authorList>
            <person name="Dillman A.R."/>
            <person name="Macchietto M."/>
            <person name="Porter C.F."/>
            <person name="Rogers A."/>
            <person name="Williams B."/>
            <person name="Antoshechkin I."/>
            <person name="Lee M.M."/>
            <person name="Goodwin Z."/>
            <person name="Lu X."/>
            <person name="Lewis E.E."/>
            <person name="Goodrich-Blair H."/>
            <person name="Stock S.P."/>
            <person name="Adams B.J."/>
            <person name="Sternberg P.W."/>
            <person name="Mortazavi A."/>
        </authorList>
    </citation>
    <scope>NUCLEOTIDE SEQUENCE [LARGE SCALE GENOMIC DNA]</scope>
    <source>
        <strain evidence="1 2">ALL</strain>
    </source>
</reference>
<dbReference type="AlphaFoldDB" id="A0A4U5N4C7"/>
<sequence>MCPIDQKSKHSTTFELCCLSLSLGGVTFEALCNVLSQLIGICPFRYFTAGHKESDWTNLETSASYTSPI</sequence>
<reference evidence="1 2" key="2">
    <citation type="journal article" date="2019" name="G3 (Bethesda)">
        <title>Hybrid Assembly of the Genome of the Entomopathogenic Nematode Steinernema carpocapsae Identifies the X-Chromosome.</title>
        <authorList>
            <person name="Serra L."/>
            <person name="Macchietto M."/>
            <person name="Macias-Munoz A."/>
            <person name="McGill C.J."/>
            <person name="Rodriguez I.M."/>
            <person name="Rodriguez B."/>
            <person name="Murad R."/>
            <person name="Mortazavi A."/>
        </authorList>
    </citation>
    <scope>NUCLEOTIDE SEQUENCE [LARGE SCALE GENOMIC DNA]</scope>
    <source>
        <strain evidence="1 2">ALL</strain>
    </source>
</reference>
<evidence type="ECO:0000313" key="1">
    <source>
        <dbReference type="EMBL" id="TKR77329.1"/>
    </source>
</evidence>
<evidence type="ECO:0000313" key="2">
    <source>
        <dbReference type="Proteomes" id="UP000298663"/>
    </source>
</evidence>
<accession>A0A4U5N4C7</accession>
<proteinExistence type="predicted"/>
<keyword evidence="2" id="KW-1185">Reference proteome</keyword>
<dbReference type="Proteomes" id="UP000298663">
    <property type="component" value="Unassembled WGS sequence"/>
</dbReference>
<comment type="caution">
    <text evidence="1">The sequence shown here is derived from an EMBL/GenBank/DDBJ whole genome shotgun (WGS) entry which is preliminary data.</text>
</comment>
<protein>
    <submittedName>
        <fullName evidence="1">Uncharacterized protein</fullName>
    </submittedName>
</protein>
<gene>
    <name evidence="1" type="ORF">L596_018324</name>
</gene>
<organism evidence="1 2">
    <name type="scientific">Steinernema carpocapsae</name>
    <name type="common">Entomopathogenic nematode</name>
    <dbReference type="NCBI Taxonomy" id="34508"/>
    <lineage>
        <taxon>Eukaryota</taxon>
        <taxon>Metazoa</taxon>
        <taxon>Ecdysozoa</taxon>
        <taxon>Nematoda</taxon>
        <taxon>Chromadorea</taxon>
        <taxon>Rhabditida</taxon>
        <taxon>Tylenchina</taxon>
        <taxon>Panagrolaimomorpha</taxon>
        <taxon>Strongyloidoidea</taxon>
        <taxon>Steinernematidae</taxon>
        <taxon>Steinernema</taxon>
    </lineage>
</organism>
<dbReference type="EMBL" id="AZBU02000005">
    <property type="protein sequence ID" value="TKR77329.1"/>
    <property type="molecule type" value="Genomic_DNA"/>
</dbReference>